<name>A0A9N9D3R3_9GLOM</name>
<evidence type="ECO:0000313" key="1">
    <source>
        <dbReference type="EMBL" id="CAG8621330.1"/>
    </source>
</evidence>
<evidence type="ECO:0000313" key="2">
    <source>
        <dbReference type="Proteomes" id="UP000789570"/>
    </source>
</evidence>
<organism evidence="1 2">
    <name type="scientific">Funneliformis caledonium</name>
    <dbReference type="NCBI Taxonomy" id="1117310"/>
    <lineage>
        <taxon>Eukaryota</taxon>
        <taxon>Fungi</taxon>
        <taxon>Fungi incertae sedis</taxon>
        <taxon>Mucoromycota</taxon>
        <taxon>Glomeromycotina</taxon>
        <taxon>Glomeromycetes</taxon>
        <taxon>Glomerales</taxon>
        <taxon>Glomeraceae</taxon>
        <taxon>Funneliformis</taxon>
    </lineage>
</organism>
<dbReference type="Proteomes" id="UP000789570">
    <property type="component" value="Unassembled WGS sequence"/>
</dbReference>
<comment type="caution">
    <text evidence="1">The sequence shown here is derived from an EMBL/GenBank/DDBJ whole genome shotgun (WGS) entry which is preliminary data.</text>
</comment>
<reference evidence="1" key="1">
    <citation type="submission" date="2021-06" db="EMBL/GenBank/DDBJ databases">
        <authorList>
            <person name="Kallberg Y."/>
            <person name="Tangrot J."/>
            <person name="Rosling A."/>
        </authorList>
    </citation>
    <scope>NUCLEOTIDE SEQUENCE</scope>
    <source>
        <strain evidence="1">UK204</strain>
    </source>
</reference>
<protein>
    <submittedName>
        <fullName evidence="1">17295_t:CDS:1</fullName>
    </submittedName>
</protein>
<keyword evidence="2" id="KW-1185">Reference proteome</keyword>
<accession>A0A9N9D3R3</accession>
<sequence length="44" mass="4934">MSGISSLSEYFLVLPTIANILLQVCSETLIYDPLNHSFVTQIVY</sequence>
<gene>
    <name evidence="1" type="ORF">FCALED_LOCUS9571</name>
</gene>
<dbReference type="AlphaFoldDB" id="A0A9N9D3R3"/>
<dbReference type="EMBL" id="CAJVPQ010003220">
    <property type="protein sequence ID" value="CAG8621330.1"/>
    <property type="molecule type" value="Genomic_DNA"/>
</dbReference>
<proteinExistence type="predicted"/>